<dbReference type="AlphaFoldDB" id="A0A176VPE0"/>
<gene>
    <name evidence="2" type="ORF">AXG93_2035s1640</name>
</gene>
<feature type="compositionally biased region" description="Polar residues" evidence="1">
    <location>
        <begin position="302"/>
        <end position="323"/>
    </location>
</feature>
<accession>A0A176VPE0</accession>
<dbReference type="EMBL" id="LVLJ01003074">
    <property type="protein sequence ID" value="OAE22780.1"/>
    <property type="molecule type" value="Genomic_DNA"/>
</dbReference>
<feature type="compositionally biased region" description="Basic and acidic residues" evidence="1">
    <location>
        <begin position="77"/>
        <end position="121"/>
    </location>
</feature>
<feature type="compositionally biased region" description="Gly residues" evidence="1">
    <location>
        <begin position="1"/>
        <end position="12"/>
    </location>
</feature>
<feature type="region of interest" description="Disordered" evidence="1">
    <location>
        <begin position="272"/>
        <end position="332"/>
    </location>
</feature>
<feature type="region of interest" description="Disordered" evidence="1">
    <location>
        <begin position="1"/>
        <end position="25"/>
    </location>
</feature>
<keyword evidence="3" id="KW-1185">Reference proteome</keyword>
<feature type="compositionally biased region" description="Polar residues" evidence="1">
    <location>
        <begin position="277"/>
        <end position="287"/>
    </location>
</feature>
<dbReference type="Proteomes" id="UP000077202">
    <property type="component" value="Unassembled WGS sequence"/>
</dbReference>
<feature type="compositionally biased region" description="Low complexity" evidence="1">
    <location>
        <begin position="288"/>
        <end position="301"/>
    </location>
</feature>
<protein>
    <submittedName>
        <fullName evidence="2">Uncharacterized protein</fullName>
    </submittedName>
</protein>
<feature type="region of interest" description="Disordered" evidence="1">
    <location>
        <begin position="75"/>
        <end position="135"/>
    </location>
</feature>
<comment type="caution">
    <text evidence="2">The sequence shown here is derived from an EMBL/GenBank/DDBJ whole genome shotgun (WGS) entry which is preliminary data.</text>
</comment>
<name>A0A176VPE0_MARPO</name>
<evidence type="ECO:0000313" key="2">
    <source>
        <dbReference type="EMBL" id="OAE22780.1"/>
    </source>
</evidence>
<reference evidence="2" key="1">
    <citation type="submission" date="2016-03" db="EMBL/GenBank/DDBJ databases">
        <title>Mechanisms controlling the formation of the plant cell surface in tip-growing cells are functionally conserved among land plants.</title>
        <authorList>
            <person name="Honkanen S."/>
            <person name="Jones V.A."/>
            <person name="Morieri G."/>
            <person name="Champion C."/>
            <person name="Hetherington A.J."/>
            <person name="Kelly S."/>
            <person name="Saint-Marcoux D."/>
            <person name="Proust H."/>
            <person name="Prescott H."/>
            <person name="Dolan L."/>
        </authorList>
    </citation>
    <scope>NUCLEOTIDE SEQUENCE [LARGE SCALE GENOMIC DNA]</scope>
    <source>
        <tissue evidence="2">Whole gametophyte</tissue>
    </source>
</reference>
<sequence length="373" mass="40304">MKRDAGGVGGGAILRSATGGSRRGERTLKARAGAAAAAASSAAAWCGYLRAGLGFRAAFLRTTRCVGADVNRNSGRILRDKTGNSRKGTREIAPEEGSKARQGEARRERKEERGGREDCGNRQRGRPAGNVQSRHGEKHALFEQFVPFASTNSSKAKSPNLPNQLWLNSTMEEKCPPVSCFHMAYAKMKSMPVHGFAKLVPGDDDCSRTNIPGSESASSIEAADMDHKDAIVAACHLLLLSNSLQSQQRACDSYAEQMLRHEYMKRLRDPFEEDSDSFTPTSLTSGVSPSSNDCRSSGSGSHNNMGTETSSLVTDSEVTSDSNAPARKRKKATGRLLADIVGQERESEVLDRPARKRRYRSLADLLASSTALH</sequence>
<proteinExistence type="predicted"/>
<evidence type="ECO:0000256" key="1">
    <source>
        <dbReference type="SAM" id="MobiDB-lite"/>
    </source>
</evidence>
<evidence type="ECO:0000313" key="3">
    <source>
        <dbReference type="Proteomes" id="UP000077202"/>
    </source>
</evidence>
<organism evidence="2 3">
    <name type="scientific">Marchantia polymorpha subsp. ruderalis</name>
    <dbReference type="NCBI Taxonomy" id="1480154"/>
    <lineage>
        <taxon>Eukaryota</taxon>
        <taxon>Viridiplantae</taxon>
        <taxon>Streptophyta</taxon>
        <taxon>Embryophyta</taxon>
        <taxon>Marchantiophyta</taxon>
        <taxon>Marchantiopsida</taxon>
        <taxon>Marchantiidae</taxon>
        <taxon>Marchantiales</taxon>
        <taxon>Marchantiaceae</taxon>
        <taxon>Marchantia</taxon>
    </lineage>
</organism>